<feature type="compositionally biased region" description="Low complexity" evidence="2">
    <location>
        <begin position="935"/>
        <end position="951"/>
    </location>
</feature>
<feature type="coiled-coil region" evidence="1">
    <location>
        <begin position="472"/>
        <end position="499"/>
    </location>
</feature>
<gene>
    <name evidence="3" type="ORF">ACFPIH_47225</name>
</gene>
<name>A0ABV9B7H2_9ACTN</name>
<evidence type="ECO:0008006" key="5">
    <source>
        <dbReference type="Google" id="ProtNLM"/>
    </source>
</evidence>
<protein>
    <recommendedName>
        <fullName evidence="5">Bacterial toxin 27 domain-containing protein</fullName>
    </recommendedName>
</protein>
<feature type="coiled-coil region" evidence="1">
    <location>
        <begin position="708"/>
        <end position="742"/>
    </location>
</feature>
<reference evidence="4" key="1">
    <citation type="journal article" date="2019" name="Int. J. Syst. Evol. Microbiol.">
        <title>The Global Catalogue of Microorganisms (GCM) 10K type strain sequencing project: providing services to taxonomists for standard genome sequencing and annotation.</title>
        <authorList>
            <consortium name="The Broad Institute Genomics Platform"/>
            <consortium name="The Broad Institute Genome Sequencing Center for Infectious Disease"/>
            <person name="Wu L."/>
            <person name="Ma J."/>
        </authorList>
    </citation>
    <scope>NUCLEOTIDE SEQUENCE [LARGE SCALE GENOMIC DNA]</scope>
    <source>
        <strain evidence="4">CGMCC 4.7177</strain>
    </source>
</reference>
<organism evidence="3 4">
    <name type="scientific">Streptomyces vulcanius</name>
    <dbReference type="NCBI Taxonomy" id="1441876"/>
    <lineage>
        <taxon>Bacteria</taxon>
        <taxon>Bacillati</taxon>
        <taxon>Actinomycetota</taxon>
        <taxon>Actinomycetes</taxon>
        <taxon>Kitasatosporales</taxon>
        <taxon>Streptomycetaceae</taxon>
        <taxon>Streptomyces</taxon>
    </lineage>
</organism>
<keyword evidence="1" id="KW-0175">Coiled coil</keyword>
<feature type="compositionally biased region" description="Low complexity" evidence="2">
    <location>
        <begin position="533"/>
        <end position="543"/>
    </location>
</feature>
<proteinExistence type="predicted"/>
<dbReference type="RefSeq" id="WP_385878961.1">
    <property type="nucleotide sequence ID" value="NZ_JBHSFK010000049.1"/>
</dbReference>
<dbReference type="EMBL" id="JBHSFK010000049">
    <property type="protein sequence ID" value="MFC4506960.1"/>
    <property type="molecule type" value="Genomic_DNA"/>
</dbReference>
<evidence type="ECO:0000313" key="4">
    <source>
        <dbReference type="Proteomes" id="UP001595839"/>
    </source>
</evidence>
<comment type="caution">
    <text evidence="3">The sequence shown here is derived from an EMBL/GenBank/DDBJ whole genome shotgun (WGS) entry which is preliminary data.</text>
</comment>
<evidence type="ECO:0000256" key="1">
    <source>
        <dbReference type="SAM" id="Coils"/>
    </source>
</evidence>
<dbReference type="PROSITE" id="PS51318">
    <property type="entry name" value="TAT"/>
    <property type="match status" value="1"/>
</dbReference>
<feature type="region of interest" description="Disordered" evidence="2">
    <location>
        <begin position="500"/>
        <end position="521"/>
    </location>
</feature>
<feature type="region of interest" description="Disordered" evidence="2">
    <location>
        <begin position="533"/>
        <end position="584"/>
    </location>
</feature>
<evidence type="ECO:0000313" key="3">
    <source>
        <dbReference type="EMBL" id="MFC4506960.1"/>
    </source>
</evidence>
<feature type="compositionally biased region" description="Low complexity" evidence="2">
    <location>
        <begin position="962"/>
        <end position="974"/>
    </location>
</feature>
<dbReference type="InterPro" id="IPR006311">
    <property type="entry name" value="TAT_signal"/>
</dbReference>
<feature type="compositionally biased region" description="Low complexity" evidence="2">
    <location>
        <begin position="562"/>
        <end position="577"/>
    </location>
</feature>
<feature type="region of interest" description="Disordered" evidence="2">
    <location>
        <begin position="918"/>
        <end position="985"/>
    </location>
</feature>
<evidence type="ECO:0000256" key="2">
    <source>
        <dbReference type="SAM" id="MobiDB-lite"/>
    </source>
</evidence>
<dbReference type="Proteomes" id="UP001595839">
    <property type="component" value="Unassembled WGS sequence"/>
</dbReference>
<keyword evidence="4" id="KW-1185">Reference proteome</keyword>
<accession>A0ABV9B7H2</accession>
<sequence>MFRHSPLPGHHRAARRRSLAGTALVAAVSVLTGLAYAVPARAADPLPDNGKGSRITFGQGARADRCEAGYALHIGGAALKATALKALNGTDADLAAALFRKDNIYPSLLDDALRADRASAVADVQASWDRTKRWEASNRPFATSATGSTGMSLHAPEFDADITAFTLGPQEALYDTFGRDGRSAPNAAALDSARKLAASLKGKTPAGDDQLADFTLYSGNVQPPFNSTTSSDVARYLRQGGFPTQAPAEGSPEYRTEVESLKISWAGCDSWNPDDPRRVLAPVTATAYAEWEQEYASQAKQRAEIMAAEATAADQAHKATDAMIESIGQAWLAEQILTWQKFWAGQPAADRPAKALFTQAATDLTNARNRTVAQLTLANAAATAAKSAATKAGTAQAAAYAVADTAKTPRGRGLLYAQQSVQAVKASAAAAQAAAKATQTAVNAAKATVADSKAQLALSQTQAHAVNTEFRRVAAEEAAAQAKAAADAADAQAKEAAANAAKARTAQTTAENAEKTAQAGAATAKAARVTAEAASATAQAEHATATRERAKAEAAETRARQDQATAASARAAAETAGGTAGDRYNDAIEAEQRAYRAKNKAQEAARDKQAALSRAAAMEAAAAAAEGTAAAQETRAAATEARAAANTATTAAASARQEADTATAAAVAARAASIRADAAAYRAESAADTAQAAYRTTHAAAVTAHAAAATAIKAAADARQNAENAEAEAKKAAAAAVTARTEATAARGEADKTASWAAVTAGQAYAAAEAATAARDSATEVIKPANEAISIGTPYKETDSSAAFAVLVGQTSMTLAEQQAAAAKAKSDDAAKAAATAEALADKAVADAKAAAKAAAAAAADAARAAASVAAARASAAAAAKSAEAAKKADANAQAYDQQAGSDAARAQSAAYTARAEANAADGEATEAERDAAGARDAATAAENDAASARDTATRAEEDATGAEAAAKDANGSAKEADQAADAAEEEYRKLIEAQRAAVAEAGPDTGPGLSASDEELLRKECGQACVDQYRAAQALASMDVIDWIKQNGAAILLEFIGVEDAKRCFGTGDIESCLWTAVNVGGIFVAVGKIPALGKAIIKVSSGVGRFLDDAVQAKHTLERLRKLLETLRKGKAPAQCLLSLADEVLGFAPASAARGKSLAAAAAAKYCMKSAIGKDKRLSNLAELSTRNQRVQSDLDDMFRKLMEGNLDSGIGTETLPGGISYARSYHGARLFYRKLGDTIEIVGKSDKKYESKVIARLEELYGN</sequence>
<feature type="compositionally biased region" description="Basic and acidic residues" evidence="2">
    <location>
        <begin position="544"/>
        <end position="561"/>
    </location>
</feature>